<dbReference type="NCBIfam" id="NF007836">
    <property type="entry name" value="PRK10548.1"/>
    <property type="match status" value="1"/>
</dbReference>
<keyword evidence="6" id="KW-0969">Cilium</keyword>
<keyword evidence="3" id="KW-1005">Bacterial flagellum biogenesis</keyword>
<dbReference type="AlphaFoldDB" id="A0A506QGW7"/>
<gene>
    <name evidence="6" type="primary">fliT</name>
    <name evidence="6" type="ORF">FJW01_06015</name>
</gene>
<evidence type="ECO:0000313" key="7">
    <source>
        <dbReference type="Proteomes" id="UP000317747"/>
    </source>
</evidence>
<proteinExistence type="predicted"/>
<evidence type="ECO:0000256" key="2">
    <source>
        <dbReference type="ARBA" id="ARBA00022490"/>
    </source>
</evidence>
<evidence type="ECO:0000256" key="3">
    <source>
        <dbReference type="ARBA" id="ARBA00022795"/>
    </source>
</evidence>
<comment type="subcellular location">
    <subcellularLocation>
        <location evidence="1">Cytoplasm</location>
        <location evidence="1">Cytosol</location>
    </subcellularLocation>
</comment>
<keyword evidence="4" id="KW-0143">Chaperone</keyword>
<evidence type="ECO:0000256" key="5">
    <source>
        <dbReference type="ARBA" id="ARBA00093797"/>
    </source>
</evidence>
<dbReference type="OrthoDB" id="6494117at2"/>
<protein>
    <recommendedName>
        <fullName evidence="5">Flagellar protein FliT</fullName>
    </recommendedName>
</protein>
<dbReference type="EMBL" id="VHJA01000043">
    <property type="protein sequence ID" value="TPV45334.1"/>
    <property type="molecule type" value="Genomic_DNA"/>
</dbReference>
<accession>A0A506QGW7</accession>
<keyword evidence="6" id="KW-0282">Flagellum</keyword>
<evidence type="ECO:0000313" key="6">
    <source>
        <dbReference type="EMBL" id="TPV45334.1"/>
    </source>
</evidence>
<comment type="caution">
    <text evidence="6">The sequence shown here is derived from an EMBL/GenBank/DDBJ whole genome shotgun (WGS) entry which is preliminary data.</text>
</comment>
<dbReference type="GO" id="GO:0044781">
    <property type="term" value="P:bacterial-type flagellum organization"/>
    <property type="evidence" value="ECO:0007669"/>
    <property type="project" value="UniProtKB-KW"/>
</dbReference>
<dbReference type="Proteomes" id="UP000317747">
    <property type="component" value="Unassembled WGS sequence"/>
</dbReference>
<dbReference type="InterPro" id="IPR008622">
    <property type="entry name" value="FliT"/>
</dbReference>
<organism evidence="6 7">
    <name type="scientific">Pantoea deleyi</name>
    <dbReference type="NCBI Taxonomy" id="470932"/>
    <lineage>
        <taxon>Bacteria</taxon>
        <taxon>Pseudomonadati</taxon>
        <taxon>Pseudomonadota</taxon>
        <taxon>Gammaproteobacteria</taxon>
        <taxon>Enterobacterales</taxon>
        <taxon>Erwiniaceae</taxon>
        <taxon>Pantoea</taxon>
    </lineage>
</organism>
<evidence type="ECO:0000256" key="4">
    <source>
        <dbReference type="ARBA" id="ARBA00023186"/>
    </source>
</evidence>
<evidence type="ECO:0000256" key="1">
    <source>
        <dbReference type="ARBA" id="ARBA00004514"/>
    </source>
</evidence>
<reference evidence="6 7" key="1">
    <citation type="submission" date="2019-06" db="EMBL/GenBank/DDBJ databases">
        <title>Taxogenomics and systematics of the genus Pantoea.</title>
        <authorList>
            <person name="Tambong J.T."/>
        </authorList>
    </citation>
    <scope>NUCLEOTIDE SEQUENCE [LARGE SCALE GENOMIC DNA]</scope>
    <source>
        <strain evidence="6 7">LMG 24200</strain>
    </source>
</reference>
<dbReference type="RefSeq" id="WP_128084341.1">
    <property type="nucleotide sequence ID" value="NZ_CP071405.1"/>
</dbReference>
<name>A0A506QGW7_9GAMM</name>
<dbReference type="Pfam" id="PF05400">
    <property type="entry name" value="FliT"/>
    <property type="match status" value="1"/>
</dbReference>
<keyword evidence="7" id="KW-1185">Reference proteome</keyword>
<sequence length="121" mass="13511">MTTAPHLLAAYQQLLDLSQGMLRHAAQGEWDELINRETEYVSAVQNLAHSTETVSPSPQAQEQLRPVLRRILDNESEVKRLLQARMDELASLVSQNSRQKSVLSAYGKQGGVVMVPRETLS</sequence>
<dbReference type="Gene3D" id="1.20.58.380">
    <property type="entry name" value="Flagellar protein flit"/>
    <property type="match status" value="1"/>
</dbReference>
<keyword evidence="6" id="KW-0966">Cell projection</keyword>
<keyword evidence="2" id="KW-0963">Cytoplasm</keyword>